<sequence>MKIQLKPVFLSVFIVANALALHVIAAEENVQIREPQRWGMEDRTPQARFRTMQKENQNAYKQAIDECRRMRGPEAGECRREAKSNFDQDMRRAREMMMHRDRDQMEPHDRN</sequence>
<dbReference type="EMBL" id="JBHSMT010000005">
    <property type="protein sequence ID" value="MFC5472520.1"/>
    <property type="molecule type" value="Genomic_DNA"/>
</dbReference>
<dbReference type="RefSeq" id="WP_378994044.1">
    <property type="nucleotide sequence ID" value="NZ_JBHSMT010000005.1"/>
</dbReference>
<proteinExistence type="predicted"/>
<keyword evidence="1" id="KW-0732">Signal</keyword>
<name>A0ABW0M395_9BURK</name>
<evidence type="ECO:0000256" key="1">
    <source>
        <dbReference type="SAM" id="SignalP"/>
    </source>
</evidence>
<accession>A0ABW0M395</accession>
<organism evidence="2 3">
    <name type="scientific">Paraherbaspirillum soli</name>
    <dbReference type="NCBI Taxonomy" id="631222"/>
    <lineage>
        <taxon>Bacteria</taxon>
        <taxon>Pseudomonadati</taxon>
        <taxon>Pseudomonadota</taxon>
        <taxon>Betaproteobacteria</taxon>
        <taxon>Burkholderiales</taxon>
        <taxon>Oxalobacteraceae</taxon>
        <taxon>Paraherbaspirillum</taxon>
    </lineage>
</organism>
<gene>
    <name evidence="2" type="ORF">ACFPM8_00965</name>
</gene>
<feature type="signal peptide" evidence="1">
    <location>
        <begin position="1"/>
        <end position="25"/>
    </location>
</feature>
<evidence type="ECO:0000313" key="3">
    <source>
        <dbReference type="Proteomes" id="UP001596045"/>
    </source>
</evidence>
<comment type="caution">
    <text evidence="2">The sequence shown here is derived from an EMBL/GenBank/DDBJ whole genome shotgun (WGS) entry which is preliminary data.</text>
</comment>
<feature type="chain" id="PRO_5045967512" evidence="1">
    <location>
        <begin position="26"/>
        <end position="111"/>
    </location>
</feature>
<evidence type="ECO:0000313" key="2">
    <source>
        <dbReference type="EMBL" id="MFC5472520.1"/>
    </source>
</evidence>
<keyword evidence="3" id="KW-1185">Reference proteome</keyword>
<protein>
    <submittedName>
        <fullName evidence="2">Uncharacterized protein</fullName>
    </submittedName>
</protein>
<reference evidence="3" key="1">
    <citation type="journal article" date="2019" name="Int. J. Syst. Evol. Microbiol.">
        <title>The Global Catalogue of Microorganisms (GCM) 10K type strain sequencing project: providing services to taxonomists for standard genome sequencing and annotation.</title>
        <authorList>
            <consortium name="The Broad Institute Genomics Platform"/>
            <consortium name="The Broad Institute Genome Sequencing Center for Infectious Disease"/>
            <person name="Wu L."/>
            <person name="Ma J."/>
        </authorList>
    </citation>
    <scope>NUCLEOTIDE SEQUENCE [LARGE SCALE GENOMIC DNA]</scope>
    <source>
        <strain evidence="3">JCM 17066</strain>
    </source>
</reference>
<dbReference type="Proteomes" id="UP001596045">
    <property type="component" value="Unassembled WGS sequence"/>
</dbReference>